<dbReference type="SUPFAM" id="SSF55120">
    <property type="entry name" value="Pseudouridine synthase"/>
    <property type="match status" value="1"/>
</dbReference>
<dbReference type="Proteomes" id="UP001203004">
    <property type="component" value="Unassembled WGS sequence"/>
</dbReference>
<dbReference type="RefSeq" id="WP_249098139.1">
    <property type="nucleotide sequence ID" value="NZ_JAMAST010000002.1"/>
</dbReference>
<dbReference type="InterPro" id="IPR006145">
    <property type="entry name" value="PsdUridine_synth_RsuA/RluA"/>
</dbReference>
<gene>
    <name evidence="5" type="ORF">M3N64_03570</name>
</gene>
<keyword evidence="6" id="KW-1185">Reference proteome</keyword>
<dbReference type="NCBIfam" id="TIGR00005">
    <property type="entry name" value="rluA_subfam"/>
    <property type="match status" value="1"/>
</dbReference>
<evidence type="ECO:0000313" key="5">
    <source>
        <dbReference type="EMBL" id="MCL1631024.1"/>
    </source>
</evidence>
<proteinExistence type="inferred from homology"/>
<dbReference type="InterPro" id="IPR020103">
    <property type="entry name" value="PsdUridine_synth_cat_dom_sf"/>
</dbReference>
<feature type="domain" description="Pseudouridine synthase RsuA/RluA-like" evidence="4">
    <location>
        <begin position="94"/>
        <end position="245"/>
    </location>
</feature>
<dbReference type="PROSITE" id="PS01129">
    <property type="entry name" value="PSI_RLU"/>
    <property type="match status" value="1"/>
</dbReference>
<sequence length="307" mass="35160">MTKHTYRIVKTMSQLEHGLTMRDYLEKQLKISRRTLSAIKYKGGKLLVDGEERTVRHVLQDGEQLTVLFPPETPSEFLAEEAMPLDILFEDDVVMVVNKPAGIPVIPSHQYPAGTLANGLLHCLRKQDLASTVHIINRLDRNTSGLMLVAKHRFGHERFFKMQKKKEIHRRYLAFVEGTIAEDQGVIDAPIGRRAGSAIERRVDWQNGRRSITHFKVLQRSTKWTLVAVRLQTGRTHQIRVHFASIGHPLLGDDLYGGSRTFIDRQALHSFEVSFVHPFTSEMIHLHQPCPEDMLRLITEPINLETI</sequence>
<dbReference type="InterPro" id="IPR050188">
    <property type="entry name" value="RluA_PseudoU_synthase"/>
</dbReference>
<evidence type="ECO:0000256" key="3">
    <source>
        <dbReference type="RuleBase" id="RU362028"/>
    </source>
</evidence>
<dbReference type="CDD" id="cd02869">
    <property type="entry name" value="PseudoU_synth_RluA_like"/>
    <property type="match status" value="1"/>
</dbReference>
<keyword evidence="3" id="KW-0413">Isomerase</keyword>
<dbReference type="EMBL" id="JAMAST010000002">
    <property type="protein sequence ID" value="MCL1631024.1"/>
    <property type="molecule type" value="Genomic_DNA"/>
</dbReference>
<dbReference type="Gene3D" id="3.30.2350.10">
    <property type="entry name" value="Pseudouridine synthase"/>
    <property type="match status" value="1"/>
</dbReference>
<dbReference type="InterPro" id="IPR006225">
    <property type="entry name" value="PsdUridine_synth_RluC/D"/>
</dbReference>
<evidence type="ECO:0000313" key="6">
    <source>
        <dbReference type="Proteomes" id="UP001203004"/>
    </source>
</evidence>
<dbReference type="PANTHER" id="PTHR21600:SF35">
    <property type="entry name" value="PSEUDOURIDINE SYNTHASE"/>
    <property type="match status" value="1"/>
</dbReference>
<comment type="catalytic activity">
    <reaction evidence="1 3">
        <text>a uridine in RNA = a pseudouridine in RNA</text>
        <dbReference type="Rhea" id="RHEA:48348"/>
        <dbReference type="Rhea" id="RHEA-COMP:12068"/>
        <dbReference type="Rhea" id="RHEA-COMP:12069"/>
        <dbReference type="ChEBI" id="CHEBI:65314"/>
        <dbReference type="ChEBI" id="CHEBI:65315"/>
    </reaction>
</comment>
<dbReference type="Pfam" id="PF00849">
    <property type="entry name" value="PseudoU_synth_2"/>
    <property type="match status" value="1"/>
</dbReference>
<evidence type="ECO:0000259" key="4">
    <source>
        <dbReference type="Pfam" id="PF00849"/>
    </source>
</evidence>
<organism evidence="5 6">
    <name type="scientific">Sporolactobacillus mangiferae</name>
    <dbReference type="NCBI Taxonomy" id="2940498"/>
    <lineage>
        <taxon>Bacteria</taxon>
        <taxon>Bacillati</taxon>
        <taxon>Bacillota</taxon>
        <taxon>Bacilli</taxon>
        <taxon>Bacillales</taxon>
        <taxon>Sporolactobacillaceae</taxon>
        <taxon>Sporolactobacillus</taxon>
    </lineage>
</organism>
<dbReference type="PANTHER" id="PTHR21600">
    <property type="entry name" value="MITOCHONDRIAL RNA PSEUDOURIDINE SYNTHASE"/>
    <property type="match status" value="1"/>
</dbReference>
<dbReference type="InterPro" id="IPR006224">
    <property type="entry name" value="PsdUridine_synth_RluA-like_CS"/>
</dbReference>
<dbReference type="EC" id="5.4.99.-" evidence="3"/>
<protein>
    <recommendedName>
        <fullName evidence="3">Pseudouridine synthase</fullName>
        <ecNumber evidence="3">5.4.99.-</ecNumber>
    </recommendedName>
</protein>
<comment type="function">
    <text evidence="3">Responsible for synthesis of pseudouridine from uracil.</text>
</comment>
<comment type="similarity">
    <text evidence="2 3">Belongs to the pseudouridine synthase RluA family.</text>
</comment>
<comment type="caution">
    <text evidence="5">The sequence shown here is derived from an EMBL/GenBank/DDBJ whole genome shotgun (WGS) entry which is preliminary data.</text>
</comment>
<name>A0ABT0M9T3_9BACL</name>
<accession>A0ABT0M9T3</accession>
<evidence type="ECO:0000256" key="1">
    <source>
        <dbReference type="ARBA" id="ARBA00000073"/>
    </source>
</evidence>
<reference evidence="5 6" key="1">
    <citation type="submission" date="2022-05" db="EMBL/GenBank/DDBJ databases">
        <title>Sporolactobacillus sp nov CPB3-1, isolated from tree bark (Mangifera indica L.).</title>
        <authorList>
            <person name="Phuengjayaem S."/>
            <person name="Tanasupawat S."/>
        </authorList>
    </citation>
    <scope>NUCLEOTIDE SEQUENCE [LARGE SCALE GENOMIC DNA]</scope>
    <source>
        <strain evidence="5 6">CPB3-1</strain>
    </source>
</reference>
<evidence type="ECO:0000256" key="2">
    <source>
        <dbReference type="ARBA" id="ARBA00010876"/>
    </source>
</evidence>